<gene>
    <name evidence="2" type="ORF">FHR84_004248</name>
</gene>
<protein>
    <submittedName>
        <fullName evidence="2">Putative ATPase</fullName>
    </submittedName>
</protein>
<evidence type="ECO:0000259" key="1">
    <source>
        <dbReference type="Pfam" id="PF13521"/>
    </source>
</evidence>
<dbReference type="EMBL" id="JACBYW010000010">
    <property type="protein sequence ID" value="NYH80876.1"/>
    <property type="molecule type" value="Genomic_DNA"/>
</dbReference>
<dbReference type="SUPFAM" id="SSF52540">
    <property type="entry name" value="P-loop containing nucleoside triphosphate hydrolases"/>
    <property type="match status" value="1"/>
</dbReference>
<comment type="caution">
    <text evidence="2">The sequence shown here is derived from an EMBL/GenBank/DDBJ whole genome shotgun (WGS) entry which is preliminary data.</text>
</comment>
<dbReference type="RefSeq" id="WP_343075360.1">
    <property type="nucleotide sequence ID" value="NZ_JACBYW010000010.1"/>
</dbReference>
<dbReference type="Gene3D" id="3.40.50.300">
    <property type="entry name" value="P-loop containing nucleotide triphosphate hydrolases"/>
    <property type="match status" value="1"/>
</dbReference>
<reference evidence="2 3" key="1">
    <citation type="submission" date="2020-07" db="EMBL/GenBank/DDBJ databases">
        <title>Genomic Encyclopedia of Type Strains, Phase III (KMG-III): the genomes of soil and plant-associated and newly described type strains.</title>
        <authorList>
            <person name="Whitman W."/>
        </authorList>
    </citation>
    <scope>NUCLEOTIDE SEQUENCE [LARGE SCALE GENOMIC DNA]</scope>
    <source>
        <strain evidence="2 3">CECT 8576</strain>
    </source>
</reference>
<proteinExistence type="predicted"/>
<dbReference type="AlphaFoldDB" id="A0A852ZBI6"/>
<name>A0A852ZBI6_9ACTN</name>
<dbReference type="Pfam" id="PF13521">
    <property type="entry name" value="AAA_28"/>
    <property type="match status" value="1"/>
</dbReference>
<accession>A0A852ZBI6</accession>
<organism evidence="2 3">
    <name type="scientific">Actinopolyspora biskrensis</name>
    <dbReference type="NCBI Taxonomy" id="1470178"/>
    <lineage>
        <taxon>Bacteria</taxon>
        <taxon>Bacillati</taxon>
        <taxon>Actinomycetota</taxon>
        <taxon>Actinomycetes</taxon>
        <taxon>Actinopolysporales</taxon>
        <taxon>Actinopolysporaceae</taxon>
        <taxon>Actinopolyspora</taxon>
    </lineage>
</organism>
<keyword evidence="3" id="KW-1185">Reference proteome</keyword>
<dbReference type="Proteomes" id="UP000548304">
    <property type="component" value="Unassembled WGS sequence"/>
</dbReference>
<evidence type="ECO:0000313" key="2">
    <source>
        <dbReference type="EMBL" id="NYH80876.1"/>
    </source>
</evidence>
<dbReference type="InterPro" id="IPR027417">
    <property type="entry name" value="P-loop_NTPase"/>
</dbReference>
<dbReference type="InterPro" id="IPR038727">
    <property type="entry name" value="NadR/Ttd14_AAA_dom"/>
</dbReference>
<sequence>MKPPIEPVVLTGGPGAGKSTLIERLASSGYACVPEAGRRVIREQSSIGGRGVPWEDPELFAELMLSRELASYEGALRARPPVFCDRGIPDIVGFLRVVDLPVPRHLESAAARSRYHRLVFVAPFWPEIYRLDDQRAQSPEEARRTCRAVVDAYVEYGYEPVLLPCCDVDGRVRFVRETLAAGGCS</sequence>
<evidence type="ECO:0000313" key="3">
    <source>
        <dbReference type="Proteomes" id="UP000548304"/>
    </source>
</evidence>
<feature type="domain" description="NadR/Ttd14 AAA" evidence="1">
    <location>
        <begin position="8"/>
        <end position="169"/>
    </location>
</feature>